<accession>A0A9C7G908</accession>
<organism evidence="1 2">
    <name type="scientific">Pseudoneobacillus rhizosphaerae</name>
    <dbReference type="NCBI Taxonomy" id="2880968"/>
    <lineage>
        <taxon>Bacteria</taxon>
        <taxon>Bacillati</taxon>
        <taxon>Bacillota</taxon>
        <taxon>Bacilli</taxon>
        <taxon>Bacillales</taxon>
        <taxon>Bacillaceae</taxon>
        <taxon>Pseudoneobacillus</taxon>
    </lineage>
</organism>
<protein>
    <recommendedName>
        <fullName evidence="3">tRNA_anti-like</fullName>
    </recommendedName>
</protein>
<dbReference type="EMBL" id="CAKJTG010000008">
    <property type="protein sequence ID" value="CAG9608069.1"/>
    <property type="molecule type" value="Genomic_DNA"/>
</dbReference>
<evidence type="ECO:0000313" key="1">
    <source>
        <dbReference type="EMBL" id="CAG9608069.1"/>
    </source>
</evidence>
<dbReference type="PROSITE" id="PS51257">
    <property type="entry name" value="PROKAR_LIPOPROTEIN"/>
    <property type="match status" value="1"/>
</dbReference>
<evidence type="ECO:0008006" key="3">
    <source>
        <dbReference type="Google" id="ProtNLM"/>
    </source>
</evidence>
<reference evidence="1" key="1">
    <citation type="submission" date="2021-10" db="EMBL/GenBank/DDBJ databases">
        <authorList>
            <person name="Criscuolo A."/>
        </authorList>
    </citation>
    <scope>NUCLEOTIDE SEQUENCE</scope>
    <source>
        <strain evidence="1">CIP111885</strain>
    </source>
</reference>
<comment type="caution">
    <text evidence="1">The sequence shown here is derived from an EMBL/GenBank/DDBJ whole genome shotgun (WGS) entry which is preliminary data.</text>
</comment>
<dbReference type="RefSeq" id="WP_230496317.1">
    <property type="nucleotide sequence ID" value="NZ_CAKJTG010000008.1"/>
</dbReference>
<dbReference type="AlphaFoldDB" id="A0A9C7G908"/>
<name>A0A9C7G908_9BACI</name>
<gene>
    <name evidence="1" type="ORF">NEOCIP111885_01761</name>
</gene>
<sequence length="146" mass="16457">MKKLILLLFTSLVLMTGCSEEKKLTEEYTNKKNIEESISEPSQEELNEKLKTESVQADFVELNSDQAEIGKKVFTTGEVSIIKEDGIFKTFTLTTKENNGYGMFTITDILKSENYQDGDTVKIFGTYAGKDDLGFLKIDSTVIEKQ</sequence>
<evidence type="ECO:0000313" key="2">
    <source>
        <dbReference type="Proteomes" id="UP000789845"/>
    </source>
</evidence>
<proteinExistence type="predicted"/>
<dbReference type="Proteomes" id="UP000789845">
    <property type="component" value="Unassembled WGS sequence"/>
</dbReference>
<keyword evidence="2" id="KW-1185">Reference proteome</keyword>